<sequence length="1320" mass="143518">MCNEYGGDYSYYTDIVLDTFGNIGVAVVYGNNRKIRFFYIDPSGSFVEDNSSSGYTYFVPDNYLAYIPSLSTDSQGDFYLAFDLYDSSFSSGQVKIYKRSSGGSWTLYDTMPHVYMEQYVNIAHDQFANLHVVYSKQDSAGSNMQLIHRSYDSTKTLFADEVLANKLEIYSPHIGFTTANIPVIQFIESNNSNSADYSDNRIMQISQRSPTVWSEPQAVSGYGAVFAHMAPNIQNDQPDTLWFDPVQTKVFFNENLPDLIAPWQPDAPSVVWEADQSPLNSTDNQTITASIAALPTRSAQVQYNYFGVRGNTGLAQSAWTTGLSDARASVYDRQQVDVAVRARDNATPPNISEWSATVSVQVSDRTPPVSNRFSINAADPQYASSNSVSLQLGAADPAPGSTQVSFNSLSGVDTQVSKTFTSGGTDTLSAVLSGSDGTRTVTGRYYDASGNYIEVSDTIDLDTQNPSSSNFTLANATASGYVGGLIARLSITPEDTTKNGYQSGIDTIVVEATGLSNQVLASNASSLDLTFASTGAKTVTLNFYDKAGNQHAVVRSMELYNGSLVTTFNSGVTINSGAVYTNNSNVLLSLGSDGAASMNVKNDENFGLTWDDYAAHNNDYPWVLSGGDGEQKVYARYRDVLGNEALVSDSIYVDTQVPSGSFSLVNSVLASSVLYVNDRGGVSLNLKYQDRLNNSYASGVAQALVSVNNGTFGANQLVLADTTTGDTLGNKEINIAGLSYGTNTVTVRYIDSAGNTYDTAVLEFYAVSNNPKISGEDKDDPPPSPGTEQIIRGAVTINNGDALTYDPENARLSVNALTNGAPLAKLKIVTSNIDYGVTQPTYQELAPSFAAATALDYPIPSLAAAYPHQLGLAHGTRNVFVMYIDVLGNTSNIAWDDIFVNTVPLQGIGLEINGGAAYTFSPTVNLLLTANDTNAVLEIWLSNEADFSSKTILSGWQDNYYPWELKNPAVNGKKTVYARFFDHLGNFQTVSDVIGLNLNGKPLEIIEPDGIDDVASNNFTISWIEHPEYIFDQAAEITILYEDRQNPGTYGLVSEHILYVDDVNGVIWDTSALPSGTYDIYAVISDHYGAATINAAYPVYVDHSGTLPADPPAVLVIEPSADVPAGQPVRVVWLDETTPGDGSIITIYYDNDTNTTNGRILLTTNILADDPADYLDLLPNDLPMGEWYICVEISNDDYVRYDYSSGKITVPDTTAKPEDNSGGTNEPVYSYPNPFSPRRGEEAQITFKVKESDWVKVYIYNIRGERIWQQDVFAVAGQNNLVAWDGRNTRGQLCGNGIYLVLFVNHNKKILMRGRLTLYD</sequence>
<evidence type="ECO:0000313" key="2">
    <source>
        <dbReference type="EMBL" id="GBR76715.1"/>
    </source>
</evidence>
<dbReference type="Gene3D" id="2.60.40.4070">
    <property type="match status" value="1"/>
</dbReference>
<dbReference type="EMBL" id="BGZO01000042">
    <property type="protein sequence ID" value="GBR76715.1"/>
    <property type="molecule type" value="Genomic_DNA"/>
</dbReference>
<protein>
    <recommendedName>
        <fullName evidence="4">FlgD Ig-like domain-containing protein</fullName>
    </recommendedName>
</protein>
<keyword evidence="3" id="KW-1185">Reference proteome</keyword>
<evidence type="ECO:0000256" key="1">
    <source>
        <dbReference type="SAM" id="MobiDB-lite"/>
    </source>
</evidence>
<feature type="region of interest" description="Disordered" evidence="1">
    <location>
        <begin position="1211"/>
        <end position="1235"/>
    </location>
</feature>
<gene>
    <name evidence="2" type="ORF">NO2_1222</name>
</gene>
<evidence type="ECO:0000313" key="3">
    <source>
        <dbReference type="Proteomes" id="UP000275925"/>
    </source>
</evidence>
<dbReference type="Proteomes" id="UP000275925">
    <property type="component" value="Unassembled WGS sequence"/>
</dbReference>
<name>A0A388TIS2_9BACT</name>
<evidence type="ECO:0008006" key="4">
    <source>
        <dbReference type="Google" id="ProtNLM"/>
    </source>
</evidence>
<proteinExistence type="predicted"/>
<organism evidence="2 3">
    <name type="scientific">Candidatus Termititenax persephonae</name>
    <dbReference type="NCBI Taxonomy" id="2218525"/>
    <lineage>
        <taxon>Bacteria</taxon>
        <taxon>Bacillati</taxon>
        <taxon>Candidatus Margulisiibacteriota</taxon>
        <taxon>Candidatus Termititenacia</taxon>
        <taxon>Candidatus Termititenacales</taxon>
        <taxon>Candidatus Termititenacaceae</taxon>
        <taxon>Candidatus Termititenax</taxon>
    </lineage>
</organism>
<comment type="caution">
    <text evidence="2">The sequence shown here is derived from an EMBL/GenBank/DDBJ whole genome shotgun (WGS) entry which is preliminary data.</text>
</comment>
<accession>A0A388TIS2</accession>
<reference evidence="2 3" key="1">
    <citation type="journal article" date="2019" name="ISME J.">
        <title>Genome analyses of uncultured TG2/ZB3 bacteria in 'Margulisbacteria' specifically attached to ectosymbiotic spirochetes of protists in the termite gut.</title>
        <authorList>
            <person name="Utami Y.D."/>
            <person name="Kuwahara H."/>
            <person name="Igai K."/>
            <person name="Murakami T."/>
            <person name="Sugaya K."/>
            <person name="Morikawa T."/>
            <person name="Nagura Y."/>
            <person name="Yuki M."/>
            <person name="Deevong P."/>
            <person name="Inoue T."/>
            <person name="Kihara K."/>
            <person name="Lo N."/>
            <person name="Yamada A."/>
            <person name="Ohkuma M."/>
            <person name="Hongoh Y."/>
        </authorList>
    </citation>
    <scope>NUCLEOTIDE SEQUENCE [LARGE SCALE GENOMIC DNA]</scope>
    <source>
        <strain evidence="2">NkOx7-02</strain>
    </source>
</reference>